<name>B6WXW0_9BACT</name>
<evidence type="ECO:0000313" key="2">
    <source>
        <dbReference type="Proteomes" id="UP000003676"/>
    </source>
</evidence>
<evidence type="ECO:0000313" key="1">
    <source>
        <dbReference type="EMBL" id="EEB32198.1"/>
    </source>
</evidence>
<proteinExistence type="predicted"/>
<reference evidence="1 2" key="2">
    <citation type="submission" date="2008-10" db="EMBL/GenBank/DDBJ databases">
        <authorList>
            <person name="Fulton L."/>
            <person name="Clifton S."/>
            <person name="Fulton B."/>
            <person name="Xu J."/>
            <person name="Minx P."/>
            <person name="Pepin K.H."/>
            <person name="Johnson M."/>
            <person name="Bhonagiri V."/>
            <person name="Nash W.E."/>
            <person name="Mardis E.R."/>
            <person name="Wilson R.K."/>
        </authorList>
    </citation>
    <scope>NUCLEOTIDE SEQUENCE [LARGE SCALE GENOMIC DNA]</scope>
    <source>
        <strain evidence="1 2">ATCC 29098</strain>
    </source>
</reference>
<accession>B6WXW0</accession>
<dbReference type="AlphaFoldDB" id="B6WXW0"/>
<comment type="caution">
    <text evidence="1">The sequence shown here is derived from an EMBL/GenBank/DDBJ whole genome shotgun (WGS) entry which is preliminary data.</text>
</comment>
<dbReference type="Proteomes" id="UP000003676">
    <property type="component" value="Unassembled WGS sequence"/>
</dbReference>
<dbReference type="HOGENOM" id="CLU_2952932_0_0_7"/>
<organism evidence="1 2">
    <name type="scientific">Desulfovibrio piger ATCC 29098</name>
    <dbReference type="NCBI Taxonomy" id="411464"/>
    <lineage>
        <taxon>Bacteria</taxon>
        <taxon>Pseudomonadati</taxon>
        <taxon>Thermodesulfobacteriota</taxon>
        <taxon>Desulfovibrionia</taxon>
        <taxon>Desulfovibrionales</taxon>
        <taxon>Desulfovibrionaceae</taxon>
        <taxon>Desulfovibrio</taxon>
    </lineage>
</organism>
<dbReference type="EMBL" id="ABXU01000084">
    <property type="protein sequence ID" value="EEB32198.1"/>
    <property type="molecule type" value="Genomic_DNA"/>
</dbReference>
<protein>
    <submittedName>
        <fullName evidence="1">Uncharacterized protein</fullName>
    </submittedName>
</protein>
<reference evidence="1 2" key="1">
    <citation type="submission" date="2008-10" db="EMBL/GenBank/DDBJ databases">
        <title>Draft genome sequence of Desulvovibrio piger (ATCC 29098).</title>
        <authorList>
            <person name="Sudarsanam P."/>
            <person name="Ley R."/>
            <person name="Guruge J."/>
            <person name="Turnbaugh P.J."/>
            <person name="Mahowald M."/>
            <person name="Liep D."/>
            <person name="Gordon J."/>
        </authorList>
    </citation>
    <scope>NUCLEOTIDE SEQUENCE [LARGE SCALE GENOMIC DNA]</scope>
    <source>
        <strain evidence="1 2">ATCC 29098</strain>
    </source>
</reference>
<gene>
    <name evidence="1" type="ORF">DESPIG_02940</name>
</gene>
<sequence length="59" mass="6399">MLYAPFLRPAPALSPFIPIRFLLSGPPRGGASLPALQRQKIVRSTSIFPAIPAPLCKEK</sequence>